<protein>
    <recommendedName>
        <fullName evidence="1">Retrotransposon Copia-like N-terminal domain-containing protein</fullName>
    </recommendedName>
</protein>
<keyword evidence="3" id="KW-1185">Reference proteome</keyword>
<sequence>MVSTSEGDAPAEDSGVSTDTLEGIEKNRNHPLYLHPSDTPCSVLTSVQLTGTENYSLWSRSLMINLRAKSKLGFVLGSCRKSDYKPELEEQWEKCNAFVLAWIMNTVSKELLSGIVYASDAAMVWADLNERFNKVDGSRSYHLHRDICTLHQGNLTVSGYTKLRLLWDEFDALVPPPTCNCDKSRVYVDHLQFLRLFAFLMGLNEMYSHARSQILMMNPLPNVNKAYAMITSDESQRMPAGTRIGRDVHESMALYAEKRNDSVMQSNKGKNVCSSYDPMAMYTGQGNYSNTGNGSNYKQKKNWHLVCDYCKWHGHTKDIRFRLIGYPADWKFKKKFGPGPDVPNTGKANHTYVNSQGKDEFESVQGPNNNSGNLEQATNQFTTQPTFTPNQYNKILQMINKEDSLEFMANTAGPLKWKGEGDW</sequence>
<evidence type="ECO:0000313" key="2">
    <source>
        <dbReference type="EMBL" id="KAL3366271.1"/>
    </source>
</evidence>
<dbReference type="EMBL" id="JBJKTR010000006">
    <property type="protein sequence ID" value="KAL3366271.1"/>
    <property type="molecule type" value="Genomic_DNA"/>
</dbReference>
<comment type="caution">
    <text evidence="2">The sequence shown here is derived from an EMBL/GenBank/DDBJ whole genome shotgun (WGS) entry which is preliminary data.</text>
</comment>
<name>A0ABD2UDC8_9SOLN</name>
<dbReference type="PANTHER" id="PTHR37610">
    <property type="entry name" value="CCHC-TYPE DOMAIN-CONTAINING PROTEIN"/>
    <property type="match status" value="1"/>
</dbReference>
<dbReference type="Pfam" id="PF14244">
    <property type="entry name" value="Retrotran_gag_3"/>
    <property type="match status" value="1"/>
</dbReference>
<evidence type="ECO:0000259" key="1">
    <source>
        <dbReference type="Pfam" id="PF14244"/>
    </source>
</evidence>
<dbReference type="PANTHER" id="PTHR37610:SF78">
    <property type="entry name" value="GAG-POLYPEPTIDE OF LTR COPIA-TYPE-RELATED"/>
    <property type="match status" value="1"/>
</dbReference>
<gene>
    <name evidence="2" type="ORF">AABB24_011098</name>
</gene>
<dbReference type="InterPro" id="IPR029472">
    <property type="entry name" value="Copia-like_N"/>
</dbReference>
<dbReference type="AlphaFoldDB" id="A0ABD2UDC8"/>
<accession>A0ABD2UDC8</accession>
<proteinExistence type="predicted"/>
<evidence type="ECO:0000313" key="3">
    <source>
        <dbReference type="Proteomes" id="UP001627284"/>
    </source>
</evidence>
<dbReference type="Proteomes" id="UP001627284">
    <property type="component" value="Unassembled WGS sequence"/>
</dbReference>
<feature type="domain" description="Retrotransposon Copia-like N-terminal" evidence="1">
    <location>
        <begin position="35"/>
        <end position="81"/>
    </location>
</feature>
<reference evidence="2 3" key="1">
    <citation type="submission" date="2024-05" db="EMBL/GenBank/DDBJ databases">
        <title>De novo assembly of an allotetraploid wild potato.</title>
        <authorList>
            <person name="Hosaka A.J."/>
        </authorList>
    </citation>
    <scope>NUCLEOTIDE SEQUENCE [LARGE SCALE GENOMIC DNA]</scope>
    <source>
        <tissue evidence="2">Young leaves</tissue>
    </source>
</reference>
<organism evidence="2 3">
    <name type="scientific">Solanum stoloniferum</name>
    <dbReference type="NCBI Taxonomy" id="62892"/>
    <lineage>
        <taxon>Eukaryota</taxon>
        <taxon>Viridiplantae</taxon>
        <taxon>Streptophyta</taxon>
        <taxon>Embryophyta</taxon>
        <taxon>Tracheophyta</taxon>
        <taxon>Spermatophyta</taxon>
        <taxon>Magnoliopsida</taxon>
        <taxon>eudicotyledons</taxon>
        <taxon>Gunneridae</taxon>
        <taxon>Pentapetalae</taxon>
        <taxon>asterids</taxon>
        <taxon>lamiids</taxon>
        <taxon>Solanales</taxon>
        <taxon>Solanaceae</taxon>
        <taxon>Solanoideae</taxon>
        <taxon>Solaneae</taxon>
        <taxon>Solanum</taxon>
    </lineage>
</organism>